<feature type="compositionally biased region" description="Basic and acidic residues" evidence="6">
    <location>
        <begin position="1214"/>
        <end position="1223"/>
    </location>
</feature>
<comment type="similarity">
    <text evidence="1">Belongs to the CbxX/CfxQ family.</text>
</comment>
<dbReference type="RefSeq" id="XP_030984219.1">
    <property type="nucleotide sequence ID" value="XM_031124494.1"/>
</dbReference>
<dbReference type="FunFam" id="1.10.8.60:FF:000159">
    <property type="entry name" value="p-loop containing nucleoside triphosphate hydrolase protein"/>
    <property type="match status" value="1"/>
</dbReference>
<dbReference type="CDD" id="cd06008">
    <property type="entry name" value="NF-X1-zinc-finger"/>
    <property type="match status" value="1"/>
</dbReference>
<dbReference type="PRINTS" id="PR00819">
    <property type="entry name" value="CBXCFQXSUPER"/>
</dbReference>
<dbReference type="SMART" id="SM00382">
    <property type="entry name" value="AAA"/>
    <property type="match status" value="4"/>
</dbReference>
<dbReference type="Pfam" id="PF13086">
    <property type="entry name" value="AAA_11"/>
    <property type="match status" value="1"/>
</dbReference>
<dbReference type="GO" id="GO:0004386">
    <property type="term" value="F:helicase activity"/>
    <property type="evidence" value="ECO:0007669"/>
    <property type="project" value="InterPro"/>
</dbReference>
<dbReference type="InterPro" id="IPR041627">
    <property type="entry name" value="AAA_lid_6"/>
</dbReference>
<keyword evidence="8" id="KW-1185">Reference proteome</keyword>
<feature type="compositionally biased region" description="Low complexity" evidence="6">
    <location>
        <begin position="1224"/>
        <end position="1241"/>
    </location>
</feature>
<feature type="region of interest" description="Disordered" evidence="6">
    <location>
        <begin position="1214"/>
        <end position="1255"/>
    </location>
</feature>
<dbReference type="InterPro" id="IPR041679">
    <property type="entry name" value="DNA2/NAM7-like_C"/>
</dbReference>
<feature type="region of interest" description="Disordered" evidence="6">
    <location>
        <begin position="2139"/>
        <end position="2171"/>
    </location>
</feature>
<evidence type="ECO:0000313" key="9">
    <source>
        <dbReference type="RefSeq" id="XP_030984219.1"/>
    </source>
</evidence>
<dbReference type="InterPro" id="IPR050773">
    <property type="entry name" value="CbxX/CfxQ_RuBisCO_ESX"/>
</dbReference>
<dbReference type="GO" id="GO:0016887">
    <property type="term" value="F:ATP hydrolysis activity"/>
    <property type="evidence" value="ECO:0007669"/>
    <property type="project" value="InterPro"/>
</dbReference>
<dbReference type="InterPro" id="IPR027417">
    <property type="entry name" value="P-loop_NTPase"/>
</dbReference>
<dbReference type="PANTHER" id="PTHR43392:SF2">
    <property type="entry name" value="AAA-TYPE ATPASE FAMILY PROTEIN _ ANKYRIN REPEAT FAMILY PROTEIN"/>
    <property type="match status" value="1"/>
</dbReference>
<dbReference type="Proteomes" id="UP000515153">
    <property type="component" value="Unplaced"/>
</dbReference>
<dbReference type="Pfam" id="PF13087">
    <property type="entry name" value="AAA_12"/>
    <property type="match status" value="1"/>
</dbReference>
<feature type="coiled-coil region" evidence="5">
    <location>
        <begin position="702"/>
        <end position="729"/>
    </location>
</feature>
<dbReference type="Pfam" id="PF00004">
    <property type="entry name" value="AAA"/>
    <property type="match status" value="3"/>
</dbReference>
<evidence type="ECO:0000313" key="8">
    <source>
        <dbReference type="Proteomes" id="UP000515153"/>
    </source>
</evidence>
<dbReference type="CDD" id="cd00009">
    <property type="entry name" value="AAA"/>
    <property type="match status" value="2"/>
</dbReference>
<evidence type="ECO:0000256" key="4">
    <source>
        <dbReference type="ARBA" id="ARBA00022840"/>
    </source>
</evidence>
<accession>A0A6P8BAY7</accession>
<feature type="domain" description="AAA+ ATPase" evidence="7">
    <location>
        <begin position="1587"/>
        <end position="1815"/>
    </location>
</feature>
<gene>
    <name evidence="9" type="ORF">PgNI_04449</name>
</gene>
<dbReference type="GeneID" id="41959403"/>
<sequence>MSTAAPDDAVRTRRLHGRFRSVLEGKSTIATSKDAELFIEAVQIQQYPDRCVESLISSSHGLEAVRKCVRADVSLNFLQSHSLKLLGYFSQASIVSLAEGQLIGRILDAIVLPPTFWNALVAAFLANLLDEQFLKPFAWLAYQLVATTRDMSHDFLPDITKLIKHGSLSKASSHDIRDLAYKIEKAVKLKSMPMPETGPGGRHDNDYANFREISIYPTADEFLSAEKPFYRPRSEVFADGREKDADYDLLSAVHIDNQFRLLREDMLGELRNDLQIALGKRKGRRAAQVLSQLDPVRISYGDEKWSKKCSIAIKCCQGLTDLVNLSDEQKRRRFLKENPAYLRNQAFGALVRDKEVCGFAFIDRNVDLLAADPPVVCLQFVDDKALRRALLVLKNPQDLQFMLVDTPVFAYEPVLRVLQTMTTPPFAAIIMASKFEENEDQLSDSLTEVASKLRGVQQTAEGGIRLSSKTVIDKSQLESLLNILERPVSVTQGPPGTGKTFIGTQAVKTIYKRSNYRILVISYTNHALDQSLEGYLDLGIPASDIVRLGSKYTSRTEPLLLSNRNTKFRSSSGHWALVDKIKNERSNMANTLDTAFNDYCNLSLSFQAIHEYLEFSEESASFFDAFKIPTSKSDGWRKVGKKGKKVKPDYLFNRWILGEDPGAFREQVSKDCEFIWDMETELRREHLARWMKAMTMESSERVAELVHAMNSAQDELDGLSSERKAETLQSVRIIGCTTTAAAMQMKLLRATKPDVVIVEEAGEILESHVLAALMPSVKRLILIGDHKQLRPKVNNYALTVEKGDGFDLNMSLFERLVIQGYPHSTLQRQHRMHPDLSLYPRALTYPNLLDGPQTAARPEIKGLADRIIFVNHEHPEAADNHIAEKRDADAKTSKSNKFEATMVLALVRYLAQQGYGTDKMVVLTPYIGQLRLLHEILMKENDPVLNDLDSSDLLSAGLMTFAASKVKKRPLRISTIDNYQGEESDIVIASLTRSNSQGDIGFMAAQERLNVLITRARNCLIMIGNMDTFMNSKKGKATWVPYLELMKENGHLYDGFPVVCVRHPETKAVLKTPGDFDRYCPDGGCAELCDLPFHCGLHKCKRRCHRLADHSQTDCTQLVEEICARLHKRRIPCGKRKSACEKCLEEDLEAERRAKRDLDLERSRRDRQSEYRRQLQDIQDQVAHEKRVRQELLDEEKDREELKKQAESLQQLRESVKQAKENRAAAQSAASLGLAKQASGGPEPVSIANDSPSQARDDWEYLKTTEGAQSPPLDELMGMIGLEEVKQAFMDIKNRVDTNVRQNVSLQKQRYSAVMLGNPGTGKTTVARLYAKFLASIGVIPGIKFEETTGAKLANMGVSGCQKLLDDVLDDGGGVIFIDEAYQLTSGNSHGGGAVLDFLLAEVENQSGKIAFVLAGYNKNMESFFAHNPGLPSRFPYEMKFADYTDDELLHILGLKINTQYNGAMVCEDGLYGLYCRIVAKRLGRGRGKEGFGNARAVENSLAIIAQRQATRLARERRQGNKPDDLYLTREDLIGPKPSEALSRSSGWQDLQKLYGLNSVKEAVRSLVDSIQQNYQRELDEQPPIEYSLNKVFLGNPGTGKTTVAKLYGRILVDLGLLTKGEVIVKNPSDFVGAALGQSEEKTKGILAATVGKVLVIDEAYGLYGGSTQDPYKIAVVDTIVAEVQSVPGDDRCVLLLGYKDQMEDMFQNVNPGLSRRFPIASAFSFEDFSNQELRMILNLKLKQQGFDATDQAKNVALEMLDRARNRPNFGNAGEIDIILDATKARHQSRYTKGLAKSSTMLEAIDFDEDFDRSTRSETNIAKLFEGTVGCEDIVAKLEGYQSTVRTMKELGEDPKESIPFNFLFRGPPGTGKTTTAKKMGKVFYDMGFLATANVVECSATDLIGEYVGQTGPRVLKLLDKALGRVLFIDEAYRLGEGHFAKEAMDELVDSATKDRYYKKLVIILAGYTDDINRLMSTNAGLSSRFPEVINFRSLSPPECMDLLKSQFATKRSSLELKGITIDLTALDSPTPDFSAAVLGMFATIANQPNWANARDVLTVAKKTFERTTRDKAGLTAKRLVVRPNDVLLELEAFSSERASRATSSAVTSSLADGVLARDIQNIHASPAHQNMFKTTTATKLASASPTTTTEDPGAEEGQDQSATLKTAPLISPDDCSASSGLYAKRDVGVSDAVWEQLQRDKREEVRREAEYQSLKKQAEEARDADRDAIVTRLLEEEDRRKKQLALKEKLARLGMCPVGYAWISQSDGGYRCAGGSHYLSRGQLEGL</sequence>
<dbReference type="GO" id="GO:0005524">
    <property type="term" value="F:ATP binding"/>
    <property type="evidence" value="ECO:0007669"/>
    <property type="project" value="UniProtKB-KW"/>
</dbReference>
<dbReference type="InterPro" id="IPR003959">
    <property type="entry name" value="ATPase_AAA_core"/>
</dbReference>
<dbReference type="InterPro" id="IPR003593">
    <property type="entry name" value="AAA+_ATPase"/>
</dbReference>
<dbReference type="Pfam" id="PF17866">
    <property type="entry name" value="AAA_lid_6"/>
    <property type="match status" value="2"/>
</dbReference>
<reference evidence="9" key="3">
    <citation type="submission" date="2025-08" db="UniProtKB">
        <authorList>
            <consortium name="RefSeq"/>
        </authorList>
    </citation>
    <scope>IDENTIFICATION</scope>
    <source>
        <strain evidence="9">NI907</strain>
    </source>
</reference>
<evidence type="ECO:0000256" key="6">
    <source>
        <dbReference type="SAM" id="MobiDB-lite"/>
    </source>
</evidence>
<feature type="domain" description="AAA+ ATPase" evidence="7">
    <location>
        <begin position="486"/>
        <end position="888"/>
    </location>
</feature>
<feature type="domain" description="AAA+ ATPase" evidence="7">
    <location>
        <begin position="1859"/>
        <end position="1996"/>
    </location>
</feature>
<evidence type="ECO:0000256" key="2">
    <source>
        <dbReference type="ARBA" id="ARBA00022741"/>
    </source>
</evidence>
<dbReference type="CDD" id="cd17936">
    <property type="entry name" value="EEXXEc_NFX1"/>
    <property type="match status" value="1"/>
</dbReference>
<reference evidence="9" key="2">
    <citation type="submission" date="2019-10" db="EMBL/GenBank/DDBJ databases">
        <authorList>
            <consortium name="NCBI Genome Project"/>
        </authorList>
    </citation>
    <scope>NUCLEOTIDE SEQUENCE</scope>
    <source>
        <strain evidence="9">NI907</strain>
    </source>
</reference>
<keyword evidence="3" id="KW-0347">Helicase</keyword>
<dbReference type="SUPFAM" id="SSF52540">
    <property type="entry name" value="P-loop containing nucleoside triphosphate hydrolases"/>
    <property type="match status" value="4"/>
</dbReference>
<feature type="domain" description="AAA+ ATPase" evidence="7">
    <location>
        <begin position="1309"/>
        <end position="1445"/>
    </location>
</feature>
<dbReference type="Gene3D" id="3.40.50.300">
    <property type="entry name" value="P-loop containing nucleotide triphosphate hydrolases"/>
    <property type="match status" value="6"/>
</dbReference>
<dbReference type="FunFam" id="3.40.50.300:FF:001660">
    <property type="entry name" value="NF-X1 finger and helicase protein, putative"/>
    <property type="match status" value="1"/>
</dbReference>
<dbReference type="FunFam" id="3.40.50.300:FF:000216">
    <property type="entry name" value="Type VII secretion ATPase EccA"/>
    <property type="match status" value="3"/>
</dbReference>
<keyword evidence="5" id="KW-0175">Coiled coil</keyword>
<dbReference type="CDD" id="cd18808">
    <property type="entry name" value="SF1_C_Upf1"/>
    <property type="match status" value="1"/>
</dbReference>
<keyword evidence="3" id="KW-0378">Hydrolase</keyword>
<keyword evidence="2" id="KW-0547">Nucleotide-binding</keyword>
<organism evidence="8 9">
    <name type="scientific">Pyricularia grisea</name>
    <name type="common">Crabgrass-specific blast fungus</name>
    <name type="synonym">Magnaporthe grisea</name>
    <dbReference type="NCBI Taxonomy" id="148305"/>
    <lineage>
        <taxon>Eukaryota</taxon>
        <taxon>Fungi</taxon>
        <taxon>Dikarya</taxon>
        <taxon>Ascomycota</taxon>
        <taxon>Pezizomycotina</taxon>
        <taxon>Sordariomycetes</taxon>
        <taxon>Sordariomycetidae</taxon>
        <taxon>Magnaporthales</taxon>
        <taxon>Pyriculariaceae</taxon>
        <taxon>Pyricularia</taxon>
    </lineage>
</organism>
<evidence type="ECO:0000259" key="7">
    <source>
        <dbReference type="SMART" id="SM00382"/>
    </source>
</evidence>
<name>A0A6P8BAY7_PYRGI</name>
<dbReference type="InterPro" id="IPR041677">
    <property type="entry name" value="DNA2/NAM7_AAA_11"/>
</dbReference>
<dbReference type="Gene3D" id="1.10.8.60">
    <property type="match status" value="1"/>
</dbReference>
<dbReference type="InterPro" id="IPR047187">
    <property type="entry name" value="SF1_C_Upf1"/>
</dbReference>
<dbReference type="FunFam" id="1.10.8.60:FF:000160">
    <property type="entry name" value="WGS project CABT00000000 data, contig 2.55"/>
    <property type="match status" value="1"/>
</dbReference>
<dbReference type="PANTHER" id="PTHR43392">
    <property type="entry name" value="AAA-TYPE ATPASE FAMILY PROTEIN / ANKYRIN REPEAT FAMILY PROTEIN"/>
    <property type="match status" value="1"/>
</dbReference>
<evidence type="ECO:0000256" key="1">
    <source>
        <dbReference type="ARBA" id="ARBA00010378"/>
    </source>
</evidence>
<evidence type="ECO:0000256" key="5">
    <source>
        <dbReference type="SAM" id="Coils"/>
    </source>
</evidence>
<dbReference type="KEGG" id="pgri:PgNI_04449"/>
<reference evidence="9" key="1">
    <citation type="journal article" date="2019" name="Mol. Biol. Evol.">
        <title>Blast fungal genomes show frequent chromosomal changes, gene gains and losses, and effector gene turnover.</title>
        <authorList>
            <person name="Gomez Luciano L.B."/>
            <person name="Jason Tsai I."/>
            <person name="Chuma I."/>
            <person name="Tosa Y."/>
            <person name="Chen Y.H."/>
            <person name="Li J.Y."/>
            <person name="Li M.Y."/>
            <person name="Jade Lu M.Y."/>
            <person name="Nakayashiki H."/>
            <person name="Li W.H."/>
        </authorList>
    </citation>
    <scope>NUCLEOTIDE SEQUENCE</scope>
    <source>
        <strain evidence="9">NI907</strain>
    </source>
</reference>
<keyword evidence="4" id="KW-0067">ATP-binding</keyword>
<evidence type="ECO:0000256" key="3">
    <source>
        <dbReference type="ARBA" id="ARBA00022806"/>
    </source>
</evidence>
<proteinExistence type="inferred from homology"/>
<protein>
    <recommendedName>
        <fullName evidence="7">AAA+ ATPase domain-containing protein</fullName>
    </recommendedName>
</protein>
<dbReference type="InterPro" id="IPR000641">
    <property type="entry name" value="CbxX/CfxQ"/>
</dbReference>
<feature type="compositionally biased region" description="Low complexity" evidence="6">
    <location>
        <begin position="2139"/>
        <end position="2150"/>
    </location>
</feature>